<dbReference type="InterPro" id="IPR005828">
    <property type="entry name" value="MFS_sugar_transport-like"/>
</dbReference>
<evidence type="ECO:0000256" key="1">
    <source>
        <dbReference type="ARBA" id="ARBA00004141"/>
    </source>
</evidence>
<dbReference type="PROSITE" id="PS00216">
    <property type="entry name" value="SUGAR_TRANSPORT_1"/>
    <property type="match status" value="1"/>
</dbReference>
<feature type="transmembrane region" description="Helical" evidence="5">
    <location>
        <begin position="500"/>
        <end position="519"/>
    </location>
</feature>
<dbReference type="PANTHER" id="PTHR24064">
    <property type="entry name" value="SOLUTE CARRIER FAMILY 22 MEMBER"/>
    <property type="match status" value="1"/>
</dbReference>
<comment type="caution">
    <text evidence="7">The sequence shown here is derived from an EMBL/GenBank/DDBJ whole genome shotgun (WGS) entry which is preliminary data.</text>
</comment>
<dbReference type="OrthoDB" id="6382114at2759"/>
<reference evidence="7 8" key="1">
    <citation type="journal article" date="2018" name="Nat. Ecol. Evol.">
        <title>Genomic signatures of mitonuclear coevolution across populations of Tigriopus californicus.</title>
        <authorList>
            <person name="Barreto F.S."/>
            <person name="Watson E.T."/>
            <person name="Lima T.G."/>
            <person name="Willett C.S."/>
            <person name="Edmands S."/>
            <person name="Li W."/>
            <person name="Burton R.S."/>
        </authorList>
    </citation>
    <scope>NUCLEOTIDE SEQUENCE [LARGE SCALE GENOMIC DNA]</scope>
    <source>
        <strain evidence="7 8">San Diego</strain>
    </source>
</reference>
<evidence type="ECO:0000256" key="4">
    <source>
        <dbReference type="ARBA" id="ARBA00023136"/>
    </source>
</evidence>
<name>A0A553N938_TIGCA</name>
<sequence>MANPLDKKDLPEVHSPHPNGVYPAFKHLKEDTNGATIQAQDRVDPLTEVIGEYGPWQLKWHFLLGVTTIFHGWQMMSNKFLTYKSDYWCAPPETMLNGSLIYPKEQWINISTPLDFDGRLDFCHVFDVDYDSFHQDRPEESSPIRPCHHWHYDHSLFQDTIIQRWDLVCQRQHLPRMIQMGFFAGNFVGVSLSGPVADYFGRKIAYMSFVTMWILASVSSYFTTNLYAWAACRFVIGGCSLAYVNVASVLAVELTNGKWRSITGHIFGELMWNLGIISLGGLVYVCRDMHTLELIMGSCLIPALLLWYFLPESPRWLLSQGKFDEAKLVMGSACIANRKPIRPIEEILAVNQRNYEEAVMASGDKSKQSSFLDLFRYPGIRRNTILVGFAWLSFSMGYFGLFYNTPTFGMNVFLVFIFPALVMIPASIIQPCIENKIGRKTSLTVSLLTAGVMLLVTAALPQDSTAIVICAWIGTIACSFSFGVGYTVTRELFPTVLRTTAMSFSSAMARVGSFVSPFIAMLDDHGSEVPLLVYGGIVFVAGCLSLWIWPETRKIRLPESLEDCERVASSPNSWFKLCLSQPKDPLSHSTELK</sequence>
<evidence type="ECO:0000313" key="8">
    <source>
        <dbReference type="Proteomes" id="UP000318571"/>
    </source>
</evidence>
<feature type="transmembrane region" description="Helical" evidence="5">
    <location>
        <begin position="531"/>
        <end position="549"/>
    </location>
</feature>
<dbReference type="STRING" id="6832.A0A553N938"/>
<dbReference type="Gene3D" id="1.20.1250.20">
    <property type="entry name" value="MFS general substrate transporter like domains"/>
    <property type="match status" value="1"/>
</dbReference>
<dbReference type="InterPro" id="IPR020846">
    <property type="entry name" value="MFS_dom"/>
</dbReference>
<keyword evidence="8" id="KW-1185">Reference proteome</keyword>
<dbReference type="GO" id="GO:0016020">
    <property type="term" value="C:membrane"/>
    <property type="evidence" value="ECO:0007669"/>
    <property type="project" value="UniProtKB-SubCell"/>
</dbReference>
<feature type="transmembrane region" description="Helical" evidence="5">
    <location>
        <begin position="228"/>
        <end position="254"/>
    </location>
</feature>
<feature type="transmembrane region" description="Helical" evidence="5">
    <location>
        <begin position="466"/>
        <end position="488"/>
    </location>
</feature>
<dbReference type="InterPro" id="IPR036259">
    <property type="entry name" value="MFS_trans_sf"/>
</dbReference>
<evidence type="ECO:0000256" key="5">
    <source>
        <dbReference type="SAM" id="Phobius"/>
    </source>
</evidence>
<dbReference type="InterPro" id="IPR005829">
    <property type="entry name" value="Sugar_transporter_CS"/>
</dbReference>
<feature type="transmembrane region" description="Helical" evidence="5">
    <location>
        <begin position="204"/>
        <end position="222"/>
    </location>
</feature>
<organism evidence="7 8">
    <name type="scientific">Tigriopus californicus</name>
    <name type="common">Marine copepod</name>
    <dbReference type="NCBI Taxonomy" id="6832"/>
    <lineage>
        <taxon>Eukaryota</taxon>
        <taxon>Metazoa</taxon>
        <taxon>Ecdysozoa</taxon>
        <taxon>Arthropoda</taxon>
        <taxon>Crustacea</taxon>
        <taxon>Multicrustacea</taxon>
        <taxon>Hexanauplia</taxon>
        <taxon>Copepoda</taxon>
        <taxon>Harpacticoida</taxon>
        <taxon>Harpacticidae</taxon>
        <taxon>Tigriopus</taxon>
    </lineage>
</organism>
<proteinExistence type="predicted"/>
<dbReference type="Proteomes" id="UP000318571">
    <property type="component" value="Chromosome 8"/>
</dbReference>
<evidence type="ECO:0000259" key="6">
    <source>
        <dbReference type="PROSITE" id="PS50850"/>
    </source>
</evidence>
<keyword evidence="4 5" id="KW-0472">Membrane</keyword>
<feature type="transmembrane region" description="Helical" evidence="5">
    <location>
        <begin position="408"/>
        <end position="429"/>
    </location>
</feature>
<dbReference type="SUPFAM" id="SSF103473">
    <property type="entry name" value="MFS general substrate transporter"/>
    <property type="match status" value="1"/>
</dbReference>
<keyword evidence="3 5" id="KW-1133">Transmembrane helix</keyword>
<gene>
    <name evidence="7" type="ORF">TCAL_08872</name>
</gene>
<evidence type="ECO:0000256" key="2">
    <source>
        <dbReference type="ARBA" id="ARBA00022692"/>
    </source>
</evidence>
<evidence type="ECO:0000256" key="3">
    <source>
        <dbReference type="ARBA" id="ARBA00022989"/>
    </source>
</evidence>
<feature type="transmembrane region" description="Helical" evidence="5">
    <location>
        <begin position="441"/>
        <end position="460"/>
    </location>
</feature>
<keyword evidence="2 5" id="KW-0812">Transmembrane</keyword>
<dbReference type="Pfam" id="PF00083">
    <property type="entry name" value="Sugar_tr"/>
    <property type="match status" value="1"/>
</dbReference>
<dbReference type="OMA" id="WIGTIAC"/>
<feature type="transmembrane region" description="Helical" evidence="5">
    <location>
        <begin position="384"/>
        <end position="402"/>
    </location>
</feature>
<dbReference type="EMBL" id="VCGU01000459">
    <property type="protein sequence ID" value="TRY61932.1"/>
    <property type="molecule type" value="Genomic_DNA"/>
</dbReference>
<dbReference type="GO" id="GO:0022857">
    <property type="term" value="F:transmembrane transporter activity"/>
    <property type="evidence" value="ECO:0007669"/>
    <property type="project" value="InterPro"/>
</dbReference>
<protein>
    <recommendedName>
        <fullName evidence="6">Major facilitator superfamily (MFS) profile domain-containing protein</fullName>
    </recommendedName>
</protein>
<comment type="subcellular location">
    <subcellularLocation>
        <location evidence="1">Membrane</location>
        <topology evidence="1">Multi-pass membrane protein</topology>
    </subcellularLocation>
</comment>
<feature type="domain" description="Major facilitator superfamily (MFS) profile" evidence="6">
    <location>
        <begin position="107"/>
        <end position="553"/>
    </location>
</feature>
<dbReference type="PROSITE" id="PS50850">
    <property type="entry name" value="MFS"/>
    <property type="match status" value="1"/>
</dbReference>
<evidence type="ECO:0000313" key="7">
    <source>
        <dbReference type="EMBL" id="TRY61932.1"/>
    </source>
</evidence>
<feature type="transmembrane region" description="Helical" evidence="5">
    <location>
        <begin position="266"/>
        <end position="285"/>
    </location>
</feature>
<accession>A0A553N938</accession>
<dbReference type="AlphaFoldDB" id="A0A553N938"/>